<dbReference type="SUPFAM" id="SSF90123">
    <property type="entry name" value="ABC transporter transmembrane region"/>
    <property type="match status" value="1"/>
</dbReference>
<evidence type="ECO:0000256" key="4">
    <source>
        <dbReference type="ARBA" id="ARBA00022840"/>
    </source>
</evidence>
<feature type="transmembrane region" description="Helical" evidence="7">
    <location>
        <begin position="46"/>
        <end position="72"/>
    </location>
</feature>
<sequence>MGTSRVIFPVRFLLLLCSFSIQQIPPYQMKEFFSVMRQYVKPYRLYLVGSLFFNLLSAVLNVFSFISVIPMLQMLFGIDQNRYEFIPWSAVGMSLKDIAVNNMYWYTTELMDQHGAATALLLIGLFLIVTTFLKTACYFASVGIMVPLRTGIVRDIRRRVYHKIVSLPLSFFSDERKGDIIARMSGDVNEIETSITGSLEMLIKNPILLICYFGVLIYVSWQLTVFTIVVLPLMGWMMGRIGRKLKHKSLDAQTKWSDTMSQLEETLGGMRIIKAFTAERKMTDRFDRATDEYRSASARVATRQASAHPVSEFLGTVLIVLVLWYGGTLIFSAHSPIDAPTFIFYMVILYSIIQPLKDLSKASYNIPKGMASMERVNKILLAPNTITEVDHPVQIAGLNDRIEFKHVSFSYNGTTLVLRDVNLTVRRGQTIALVGQSGSGKSTLVDLLPRYHDVTAGEITIDGVNVKSLALSELRSLIGNVNQEAILFNDSFYNNITFGVESATMEEVIEAAKIANAHDFIMESENGYDTKVGDRGCRLSGGQRQRISIARAILKNPAILILDEATSALDTESERLVQEALEHLMKTRTTIAIAHRLSTIRNADEICVLYEGSIVERGTHDELLQKGGYYKRLNDMQQL</sequence>
<dbReference type="GO" id="GO:0016020">
    <property type="term" value="C:membrane"/>
    <property type="evidence" value="ECO:0007669"/>
    <property type="project" value="UniProtKB-SubCell"/>
</dbReference>
<protein>
    <submittedName>
        <fullName evidence="10">Lipid A export ATP-binding/permease protein MsbA</fullName>
    </submittedName>
</protein>
<organism evidence="10">
    <name type="scientific">gut metagenome</name>
    <dbReference type="NCBI Taxonomy" id="749906"/>
    <lineage>
        <taxon>unclassified sequences</taxon>
        <taxon>metagenomes</taxon>
        <taxon>organismal metagenomes</taxon>
    </lineage>
</organism>
<dbReference type="PROSITE" id="PS50893">
    <property type="entry name" value="ABC_TRANSPORTER_2"/>
    <property type="match status" value="1"/>
</dbReference>
<feature type="domain" description="ABC transporter" evidence="8">
    <location>
        <begin position="402"/>
        <end position="636"/>
    </location>
</feature>
<keyword evidence="2 7" id="KW-0812">Transmembrane</keyword>
<dbReference type="FunFam" id="3.40.50.300:FF:000218">
    <property type="entry name" value="Multidrug ABC transporter ATP-binding protein"/>
    <property type="match status" value="1"/>
</dbReference>
<dbReference type="PANTHER" id="PTHR43394:SF1">
    <property type="entry name" value="ATP-BINDING CASSETTE SUB-FAMILY B MEMBER 10, MITOCHONDRIAL"/>
    <property type="match status" value="1"/>
</dbReference>
<keyword evidence="6 7" id="KW-0472">Membrane</keyword>
<reference evidence="10" key="1">
    <citation type="journal article" date="2012" name="PLoS ONE">
        <title>Gene sets for utilization of primary and secondary nutrition supplies in the distal gut of endangered iberian lynx.</title>
        <authorList>
            <person name="Alcaide M."/>
            <person name="Messina E."/>
            <person name="Richter M."/>
            <person name="Bargiela R."/>
            <person name="Peplies J."/>
            <person name="Huws S.A."/>
            <person name="Newbold C.J."/>
            <person name="Golyshin P.N."/>
            <person name="Simon M.A."/>
            <person name="Lopez G."/>
            <person name="Yakimov M.M."/>
            <person name="Ferrer M."/>
        </authorList>
    </citation>
    <scope>NUCLEOTIDE SEQUENCE</scope>
</reference>
<evidence type="ECO:0000256" key="2">
    <source>
        <dbReference type="ARBA" id="ARBA00022692"/>
    </source>
</evidence>
<comment type="subcellular location">
    <subcellularLocation>
        <location evidence="1">Membrane</location>
        <topology evidence="1">Multi-pass membrane protein</topology>
    </subcellularLocation>
</comment>
<dbReference type="SMART" id="SM00382">
    <property type="entry name" value="AAA"/>
    <property type="match status" value="1"/>
</dbReference>
<evidence type="ECO:0000256" key="7">
    <source>
        <dbReference type="SAM" id="Phobius"/>
    </source>
</evidence>
<dbReference type="Gene3D" id="3.40.50.300">
    <property type="entry name" value="P-loop containing nucleotide triphosphate hydrolases"/>
    <property type="match status" value="1"/>
</dbReference>
<evidence type="ECO:0000256" key="3">
    <source>
        <dbReference type="ARBA" id="ARBA00022741"/>
    </source>
</evidence>
<keyword evidence="3" id="KW-0547">Nucleotide-binding</keyword>
<feature type="domain" description="ABC transmembrane type-1" evidence="9">
    <location>
        <begin position="48"/>
        <end position="368"/>
    </location>
</feature>
<dbReference type="PANTHER" id="PTHR43394">
    <property type="entry name" value="ATP-DEPENDENT PERMEASE MDL1, MITOCHONDRIAL"/>
    <property type="match status" value="1"/>
</dbReference>
<dbReference type="InterPro" id="IPR039421">
    <property type="entry name" value="Type_1_exporter"/>
</dbReference>
<dbReference type="InterPro" id="IPR027417">
    <property type="entry name" value="P-loop_NTPase"/>
</dbReference>
<gene>
    <name evidence="10" type="ORF">EVA_04759</name>
</gene>
<evidence type="ECO:0000256" key="1">
    <source>
        <dbReference type="ARBA" id="ARBA00004141"/>
    </source>
</evidence>
<name>J9GHY2_9ZZZZ</name>
<dbReference type="GO" id="GO:0016887">
    <property type="term" value="F:ATP hydrolysis activity"/>
    <property type="evidence" value="ECO:0007669"/>
    <property type="project" value="InterPro"/>
</dbReference>
<dbReference type="CDD" id="cd03251">
    <property type="entry name" value="ABCC_MsbA"/>
    <property type="match status" value="1"/>
</dbReference>
<dbReference type="Pfam" id="PF00664">
    <property type="entry name" value="ABC_membrane"/>
    <property type="match status" value="1"/>
</dbReference>
<dbReference type="Pfam" id="PF00005">
    <property type="entry name" value="ABC_tran"/>
    <property type="match status" value="1"/>
</dbReference>
<dbReference type="CDD" id="cd18552">
    <property type="entry name" value="ABC_6TM_MsbA_like"/>
    <property type="match status" value="1"/>
</dbReference>
<dbReference type="GO" id="GO:0015421">
    <property type="term" value="F:ABC-type oligopeptide transporter activity"/>
    <property type="evidence" value="ECO:0007669"/>
    <property type="project" value="TreeGrafter"/>
</dbReference>
<keyword evidence="4 10" id="KW-0067">ATP-binding</keyword>
<feature type="transmembrane region" description="Helical" evidence="7">
    <location>
        <begin position="207"/>
        <end position="236"/>
    </location>
</feature>
<evidence type="ECO:0000313" key="10">
    <source>
        <dbReference type="EMBL" id="EJX07137.1"/>
    </source>
</evidence>
<dbReference type="PROSITE" id="PS50929">
    <property type="entry name" value="ABC_TM1F"/>
    <property type="match status" value="1"/>
</dbReference>
<dbReference type="SUPFAM" id="SSF52540">
    <property type="entry name" value="P-loop containing nucleoside triphosphate hydrolases"/>
    <property type="match status" value="1"/>
</dbReference>
<evidence type="ECO:0000259" key="8">
    <source>
        <dbReference type="PROSITE" id="PS50893"/>
    </source>
</evidence>
<dbReference type="GO" id="GO:0005524">
    <property type="term" value="F:ATP binding"/>
    <property type="evidence" value="ECO:0007669"/>
    <property type="project" value="UniProtKB-KW"/>
</dbReference>
<dbReference type="AlphaFoldDB" id="J9GHY2"/>
<feature type="transmembrane region" description="Helical" evidence="7">
    <location>
        <begin position="313"/>
        <end position="333"/>
    </location>
</feature>
<dbReference type="InterPro" id="IPR003593">
    <property type="entry name" value="AAA+_ATPase"/>
</dbReference>
<proteinExistence type="predicted"/>
<dbReference type="Gene3D" id="1.20.1560.10">
    <property type="entry name" value="ABC transporter type 1, transmembrane domain"/>
    <property type="match status" value="1"/>
</dbReference>
<evidence type="ECO:0000256" key="5">
    <source>
        <dbReference type="ARBA" id="ARBA00022989"/>
    </source>
</evidence>
<comment type="caution">
    <text evidence="10">The sequence shown here is derived from an EMBL/GenBank/DDBJ whole genome shotgun (WGS) entry which is preliminary data.</text>
</comment>
<feature type="transmembrane region" description="Helical" evidence="7">
    <location>
        <begin position="119"/>
        <end position="141"/>
    </location>
</feature>
<dbReference type="InterPro" id="IPR003439">
    <property type="entry name" value="ABC_transporter-like_ATP-bd"/>
</dbReference>
<dbReference type="PROSITE" id="PS00211">
    <property type="entry name" value="ABC_TRANSPORTER_1"/>
    <property type="match status" value="1"/>
</dbReference>
<dbReference type="InterPro" id="IPR011527">
    <property type="entry name" value="ABC1_TM_dom"/>
</dbReference>
<accession>J9GHY2</accession>
<keyword evidence="5 7" id="KW-1133">Transmembrane helix</keyword>
<dbReference type="InterPro" id="IPR036640">
    <property type="entry name" value="ABC1_TM_sf"/>
</dbReference>
<dbReference type="InterPro" id="IPR017871">
    <property type="entry name" value="ABC_transporter-like_CS"/>
</dbReference>
<dbReference type="EMBL" id="AMCI01000962">
    <property type="protein sequence ID" value="EJX07137.1"/>
    <property type="molecule type" value="Genomic_DNA"/>
</dbReference>
<evidence type="ECO:0000259" key="9">
    <source>
        <dbReference type="PROSITE" id="PS50929"/>
    </source>
</evidence>
<evidence type="ECO:0000256" key="6">
    <source>
        <dbReference type="ARBA" id="ARBA00023136"/>
    </source>
</evidence>